<feature type="region of interest" description="Disordered" evidence="1">
    <location>
        <begin position="97"/>
        <end position="165"/>
    </location>
</feature>
<dbReference type="InterPro" id="IPR011029">
    <property type="entry name" value="DEATH-like_dom_sf"/>
</dbReference>
<dbReference type="EnsemblMetazoa" id="XM_019999552.1">
    <property type="protein sequence ID" value="XP_019855111.1"/>
    <property type="gene ID" value="LOC109583998"/>
</dbReference>
<reference evidence="4" key="1">
    <citation type="journal article" date="2010" name="Nature">
        <title>The Amphimedon queenslandica genome and the evolution of animal complexity.</title>
        <authorList>
            <person name="Srivastava M."/>
            <person name="Simakov O."/>
            <person name="Chapman J."/>
            <person name="Fahey B."/>
            <person name="Gauthier M.E."/>
            <person name="Mitros T."/>
            <person name="Richards G.S."/>
            <person name="Conaco C."/>
            <person name="Dacre M."/>
            <person name="Hellsten U."/>
            <person name="Larroux C."/>
            <person name="Putnam N.H."/>
            <person name="Stanke M."/>
            <person name="Adamska M."/>
            <person name="Darling A."/>
            <person name="Degnan S.M."/>
            <person name="Oakley T.H."/>
            <person name="Plachetzki D.C."/>
            <person name="Zhai Y."/>
            <person name="Adamski M."/>
            <person name="Calcino A."/>
            <person name="Cummins S.F."/>
            <person name="Goodstein D.M."/>
            <person name="Harris C."/>
            <person name="Jackson D.J."/>
            <person name="Leys S.P."/>
            <person name="Shu S."/>
            <person name="Woodcroft B.J."/>
            <person name="Vervoort M."/>
            <person name="Kosik K.S."/>
            <person name="Manning G."/>
            <person name="Degnan B.M."/>
            <person name="Rokhsar D.S."/>
        </authorList>
    </citation>
    <scope>NUCLEOTIDE SEQUENCE [LARGE SCALE GENOMIC DNA]</scope>
</reference>
<dbReference type="SUPFAM" id="SSF47986">
    <property type="entry name" value="DEATH domain"/>
    <property type="match status" value="1"/>
</dbReference>
<dbReference type="GO" id="GO:0007165">
    <property type="term" value="P:signal transduction"/>
    <property type="evidence" value="ECO:0007669"/>
    <property type="project" value="InterPro"/>
</dbReference>
<name>A0AAN0JEB3_AMPQE</name>
<sequence>MSKILTIDELIDVIDSLKEARFDKTKWKDLGRKLGLYPNTLAIIDSNKRGDIDSCFTECLEEWLKRADGVDKVGKPSLDTLAGALEKMNFKPQAECIRDASEGKKPAKRKELEPTSTKKSDAGYKRNDGGVQGSAAIEEIDGGTAQKDPPDWPYNDEIMRRVPKT</sequence>
<evidence type="ECO:0000313" key="3">
    <source>
        <dbReference type="EnsemblMetazoa" id="XP_019855111.1"/>
    </source>
</evidence>
<dbReference type="GeneID" id="109583998"/>
<feature type="domain" description="Death" evidence="2">
    <location>
        <begin position="26"/>
        <end position="101"/>
    </location>
</feature>
<dbReference type="AlphaFoldDB" id="A0AAN0JEB3"/>
<reference evidence="3" key="2">
    <citation type="submission" date="2024-06" db="UniProtKB">
        <authorList>
            <consortium name="EnsemblMetazoa"/>
        </authorList>
    </citation>
    <scope>IDENTIFICATION</scope>
</reference>
<dbReference type="PROSITE" id="PS50017">
    <property type="entry name" value="DEATH_DOMAIN"/>
    <property type="match status" value="1"/>
</dbReference>
<evidence type="ECO:0000256" key="1">
    <source>
        <dbReference type="SAM" id="MobiDB-lite"/>
    </source>
</evidence>
<organism evidence="3 4">
    <name type="scientific">Amphimedon queenslandica</name>
    <name type="common">Sponge</name>
    <dbReference type="NCBI Taxonomy" id="400682"/>
    <lineage>
        <taxon>Eukaryota</taxon>
        <taxon>Metazoa</taxon>
        <taxon>Porifera</taxon>
        <taxon>Demospongiae</taxon>
        <taxon>Heteroscleromorpha</taxon>
        <taxon>Haplosclerida</taxon>
        <taxon>Niphatidae</taxon>
        <taxon>Amphimedon</taxon>
    </lineage>
</organism>
<keyword evidence="4" id="KW-1185">Reference proteome</keyword>
<dbReference type="RefSeq" id="XP_019855111.1">
    <property type="nucleotide sequence ID" value="XM_019999552.1"/>
</dbReference>
<feature type="compositionally biased region" description="Basic and acidic residues" evidence="1">
    <location>
        <begin position="97"/>
        <end position="128"/>
    </location>
</feature>
<evidence type="ECO:0000313" key="4">
    <source>
        <dbReference type="Proteomes" id="UP000007879"/>
    </source>
</evidence>
<accession>A0AAN0JEB3</accession>
<dbReference type="KEGG" id="aqu:109583998"/>
<evidence type="ECO:0000259" key="2">
    <source>
        <dbReference type="PROSITE" id="PS50017"/>
    </source>
</evidence>
<dbReference type="CDD" id="cd01670">
    <property type="entry name" value="Death"/>
    <property type="match status" value="1"/>
</dbReference>
<dbReference type="Pfam" id="PF00531">
    <property type="entry name" value="Death"/>
    <property type="match status" value="1"/>
</dbReference>
<dbReference type="InterPro" id="IPR000488">
    <property type="entry name" value="Death_dom"/>
</dbReference>
<proteinExistence type="predicted"/>
<protein>
    <recommendedName>
        <fullName evidence="2">Death domain-containing protein</fullName>
    </recommendedName>
</protein>
<dbReference type="Gene3D" id="1.10.533.10">
    <property type="entry name" value="Death Domain, Fas"/>
    <property type="match status" value="1"/>
</dbReference>
<dbReference type="Proteomes" id="UP000007879">
    <property type="component" value="Unassembled WGS sequence"/>
</dbReference>